<reference evidence="1" key="2">
    <citation type="submission" date="2022-07" db="EMBL/GenBank/DDBJ databases">
        <authorList>
            <person name="Goncalves M.F.M."/>
            <person name="Hilario S."/>
            <person name="Van De Peer Y."/>
            <person name="Esteves A.C."/>
            <person name="Alves A."/>
        </authorList>
    </citation>
    <scope>NUCLEOTIDE SEQUENCE</scope>
    <source>
        <strain evidence="1">MUM 19.33</strain>
    </source>
</reference>
<comment type="caution">
    <text evidence="1">The sequence shown here is derived from an EMBL/GenBank/DDBJ whole genome shotgun (WGS) entry which is preliminary data.</text>
</comment>
<organism evidence="1 2">
    <name type="scientific">Emericellopsis cladophorae</name>
    <dbReference type="NCBI Taxonomy" id="2686198"/>
    <lineage>
        <taxon>Eukaryota</taxon>
        <taxon>Fungi</taxon>
        <taxon>Dikarya</taxon>
        <taxon>Ascomycota</taxon>
        <taxon>Pezizomycotina</taxon>
        <taxon>Sordariomycetes</taxon>
        <taxon>Hypocreomycetidae</taxon>
        <taxon>Hypocreales</taxon>
        <taxon>Bionectriaceae</taxon>
        <taxon>Emericellopsis</taxon>
    </lineage>
</organism>
<proteinExistence type="predicted"/>
<reference evidence="1" key="1">
    <citation type="journal article" date="2021" name="J Fungi (Basel)">
        <title>Genomic and Metabolomic Analyses of the Marine Fungus Emericellopsis cladophorae: Insights into Saltwater Adaptability Mechanisms and Its Biosynthetic Potential.</title>
        <authorList>
            <person name="Goncalves M.F.M."/>
            <person name="Hilario S."/>
            <person name="Van de Peer Y."/>
            <person name="Esteves A.C."/>
            <person name="Alves A."/>
        </authorList>
    </citation>
    <scope>NUCLEOTIDE SEQUENCE</scope>
    <source>
        <strain evidence="1">MUM 19.33</strain>
    </source>
</reference>
<dbReference type="EMBL" id="JAGIXG020000020">
    <property type="protein sequence ID" value="KAI6781550.1"/>
    <property type="molecule type" value="Genomic_DNA"/>
</dbReference>
<dbReference type="Proteomes" id="UP001055219">
    <property type="component" value="Unassembled WGS sequence"/>
</dbReference>
<dbReference type="RefSeq" id="XP_051362406.1">
    <property type="nucleotide sequence ID" value="XM_051506202.1"/>
</dbReference>
<dbReference type="GeneID" id="75831746"/>
<name>A0A9Q0BEF7_9HYPO</name>
<evidence type="ECO:0000313" key="2">
    <source>
        <dbReference type="Proteomes" id="UP001055219"/>
    </source>
</evidence>
<dbReference type="AlphaFoldDB" id="A0A9Q0BEF7"/>
<dbReference type="OrthoDB" id="4227485at2759"/>
<gene>
    <name evidence="1" type="ORF">J7T54_005261</name>
</gene>
<accession>A0A9Q0BEF7</accession>
<evidence type="ECO:0000313" key="1">
    <source>
        <dbReference type="EMBL" id="KAI6781550.1"/>
    </source>
</evidence>
<sequence length="108" mass="12163">MLVEKIQEESQPTRLQILFKEFSDGHFHDVAQDDASDPAAVTSAAKKLKREEKALLSVDLDFVRPYECFNTVPSSSVNTMIVVPNNNVRMSEDLKQAAQQLRRGETVI</sequence>
<keyword evidence="2" id="KW-1185">Reference proteome</keyword>
<protein>
    <submittedName>
        <fullName evidence="1">Uncharacterized protein</fullName>
    </submittedName>
</protein>